<dbReference type="SUPFAM" id="SSF46785">
    <property type="entry name" value="Winged helix' DNA-binding domain"/>
    <property type="match status" value="1"/>
</dbReference>
<evidence type="ECO:0000256" key="1">
    <source>
        <dbReference type="ARBA" id="ARBA00009437"/>
    </source>
</evidence>
<evidence type="ECO:0000256" key="3">
    <source>
        <dbReference type="ARBA" id="ARBA00023125"/>
    </source>
</evidence>
<dbReference type="PANTHER" id="PTHR30419:SF8">
    <property type="entry name" value="NITROGEN ASSIMILATION TRANSCRIPTIONAL ACTIVATOR-RELATED"/>
    <property type="match status" value="1"/>
</dbReference>
<keyword evidence="2" id="KW-0805">Transcription regulation</keyword>
<evidence type="ECO:0000256" key="2">
    <source>
        <dbReference type="ARBA" id="ARBA00023015"/>
    </source>
</evidence>
<dbReference type="GO" id="GO:0003677">
    <property type="term" value="F:DNA binding"/>
    <property type="evidence" value="ECO:0007669"/>
    <property type="project" value="UniProtKB-KW"/>
</dbReference>
<keyword evidence="4" id="KW-0804">Transcription</keyword>
<dbReference type="Proteomes" id="UP000482155">
    <property type="component" value="Unassembled WGS sequence"/>
</dbReference>
<dbReference type="GO" id="GO:0003700">
    <property type="term" value="F:DNA-binding transcription factor activity"/>
    <property type="evidence" value="ECO:0007669"/>
    <property type="project" value="InterPro"/>
</dbReference>
<keyword evidence="3" id="KW-0238">DNA-binding</keyword>
<dbReference type="GO" id="GO:0005829">
    <property type="term" value="C:cytosol"/>
    <property type="evidence" value="ECO:0007669"/>
    <property type="project" value="TreeGrafter"/>
</dbReference>
<dbReference type="Gene3D" id="3.40.190.10">
    <property type="entry name" value="Periplasmic binding protein-like II"/>
    <property type="match status" value="2"/>
</dbReference>
<dbReference type="InterPro" id="IPR005119">
    <property type="entry name" value="LysR_subst-bd"/>
</dbReference>
<accession>A0A6B3SGK5</accession>
<keyword evidence="7" id="KW-1185">Reference proteome</keyword>
<dbReference type="AlphaFoldDB" id="A0A6B3SGK5"/>
<dbReference type="Gene3D" id="1.10.10.10">
    <property type="entry name" value="Winged helix-like DNA-binding domain superfamily/Winged helix DNA-binding domain"/>
    <property type="match status" value="1"/>
</dbReference>
<protein>
    <submittedName>
        <fullName evidence="6">LysR family transcriptional regulator</fullName>
    </submittedName>
</protein>
<evidence type="ECO:0000256" key="4">
    <source>
        <dbReference type="ARBA" id="ARBA00023163"/>
    </source>
</evidence>
<dbReference type="InterPro" id="IPR050950">
    <property type="entry name" value="HTH-type_LysR_regulators"/>
</dbReference>
<comment type="similarity">
    <text evidence="1">Belongs to the LysR transcriptional regulatory family.</text>
</comment>
<dbReference type="InterPro" id="IPR036390">
    <property type="entry name" value="WH_DNA-bd_sf"/>
</dbReference>
<gene>
    <name evidence="6" type="ORF">G3574_02785</name>
</gene>
<dbReference type="InterPro" id="IPR036388">
    <property type="entry name" value="WH-like_DNA-bd_sf"/>
</dbReference>
<dbReference type="Pfam" id="PF00126">
    <property type="entry name" value="HTH_1"/>
    <property type="match status" value="1"/>
</dbReference>
<dbReference type="EMBL" id="JAAIVB010000010">
    <property type="protein sequence ID" value="NEX59994.1"/>
    <property type="molecule type" value="Genomic_DNA"/>
</dbReference>
<dbReference type="SUPFAM" id="SSF53850">
    <property type="entry name" value="Periplasmic binding protein-like II"/>
    <property type="match status" value="1"/>
</dbReference>
<comment type="caution">
    <text evidence="6">The sequence shown here is derived from an EMBL/GenBank/DDBJ whole genome shotgun (WGS) entry which is preliminary data.</text>
</comment>
<evidence type="ECO:0000313" key="6">
    <source>
        <dbReference type="EMBL" id="NEX59994.1"/>
    </source>
</evidence>
<evidence type="ECO:0000313" key="7">
    <source>
        <dbReference type="Proteomes" id="UP000482155"/>
    </source>
</evidence>
<organism evidence="6 7">
    <name type="scientific">Noviherbaspirillum galbum</name>
    <dbReference type="NCBI Taxonomy" id="2709383"/>
    <lineage>
        <taxon>Bacteria</taxon>
        <taxon>Pseudomonadati</taxon>
        <taxon>Pseudomonadota</taxon>
        <taxon>Betaproteobacteria</taxon>
        <taxon>Burkholderiales</taxon>
        <taxon>Oxalobacteraceae</taxon>
        <taxon>Noviherbaspirillum</taxon>
    </lineage>
</organism>
<name>A0A6B3SGK5_9BURK</name>
<feature type="domain" description="HTH lysR-type" evidence="5">
    <location>
        <begin position="15"/>
        <end position="72"/>
    </location>
</feature>
<dbReference type="PANTHER" id="PTHR30419">
    <property type="entry name" value="HTH-TYPE TRANSCRIPTIONAL REGULATOR YBHD"/>
    <property type="match status" value="1"/>
</dbReference>
<reference evidence="6 7" key="1">
    <citation type="submission" date="2020-02" db="EMBL/GenBank/DDBJ databases">
        <authorList>
            <person name="Kim M.K."/>
        </authorList>
    </citation>
    <scope>NUCLEOTIDE SEQUENCE [LARGE SCALE GENOMIC DNA]</scope>
    <source>
        <strain evidence="6 7">17J57-3</strain>
    </source>
</reference>
<dbReference type="PRINTS" id="PR00039">
    <property type="entry name" value="HTHLYSR"/>
</dbReference>
<dbReference type="FunFam" id="1.10.10.10:FF:000001">
    <property type="entry name" value="LysR family transcriptional regulator"/>
    <property type="match status" value="1"/>
</dbReference>
<proteinExistence type="inferred from homology"/>
<dbReference type="Pfam" id="PF03466">
    <property type="entry name" value="LysR_substrate"/>
    <property type="match status" value="1"/>
</dbReference>
<dbReference type="PROSITE" id="PS50931">
    <property type="entry name" value="HTH_LYSR"/>
    <property type="match status" value="1"/>
</dbReference>
<dbReference type="RefSeq" id="WP_163960491.1">
    <property type="nucleotide sequence ID" value="NZ_JAAIVB010000010.1"/>
</dbReference>
<sequence length="315" mass="34173">MEQDDLRQDIFKSRIRLRHLDCFICVARTGHVGKAADALRMSQPAVSKTLSELEEITGSALLVRNRQGTRLTREGEDFLRHALAVMEALGAAQASFGGKGQHAAETLVVGALPTVAPDLLPAAIKTFREAYPETGFVVRTGANAELLAQLKNGNFDLVLGRLSDPEMMVGLTFELLYVEPMVFAARAGHPLCRSAPALQAVVAFPLIVWPANTIPRHHVESYLRGRGLKLPPDCLETLDVALARQMVLQTDAVWFTPLGAVRNDMLNGAIQALDLPSAGEEPVGLLRRSDWKPSGAASRFTADLNRAAEGIRLAK</sequence>
<evidence type="ECO:0000259" key="5">
    <source>
        <dbReference type="PROSITE" id="PS50931"/>
    </source>
</evidence>
<dbReference type="InterPro" id="IPR000847">
    <property type="entry name" value="LysR_HTH_N"/>
</dbReference>